<proteinExistence type="predicted"/>
<dbReference type="EMBL" id="JAMXWF010000060">
    <property type="protein sequence ID" value="MDQ6413500.1"/>
    <property type="molecule type" value="Genomic_DNA"/>
</dbReference>
<gene>
    <name evidence="3" type="ORF">NIE36_40970</name>
    <name evidence="2" type="ORF">OSB80_41075</name>
</gene>
<sequence>MVSSAASQNDVLVKSAGLLDVRTGGSATNVVQQAGGEMSATTLSLVSGVYVSGATSSHFSIGNNSASGVVIENSGYLGVLAAGIAVNTRVNSGGELVIADGATATGIVQNNGADLRLTTLSEVAGTYVSAGTSRTFSVNRGTASGVVVENGGYLGVLAGGSSLNTTINSGGTEDVRSAGTTIGANINSGGQQLIHYGASAVNATVNAGGVQTVSSGGYVIGTNVMSGGQQNLLSGAESVSTTLNSGASENVASGAISINTIIREGSTENVIVQGYASSSTVLGGGTLVVSSGGVLSNGAVSSGGTEMVLAGGSSTQTTVNDGGLQYVDGAPEGYAYAATINSGGTQEVATGGTAIGTLVNASAFQLVDKNGIAVSTTVYGTQIVSSGGYASATNVLAGGTTHLLAGGSSSDITVTSGQAIIDGVADHLQANASRIGGTGSVLGALELTPGSTLIADTPGTGLHVSGNVSFDTGSTYNVTLVKGGQVGVLTVTGNLTIASGTKMVVTAQDGAYSPGIIYTLVHYSGTETGSFVQPTSNLAYLTPVLTYQPGFVNMQLSANSTFSQTGFVLPGATVNESNVASALNRIYAGNGNVGNAITKQLLVASNPEASNALDQLSGDESAVSRQIAEDRVAQAQGVIADRMAAAGSDKPNGLWVSAAAEHDSTVANGSLGSTAWQDRSASLSIGYDHQIKPTTRVGAALIANNDVVDFTDRNANSYINGAQVAVYGAYTPEHTAVYLFGMAGVGYWNNGTSRTVTVGPLSGTAKASFDTLSEAVYGETGLNLQATLGTVQPYLGVRAAHYAQNGYRETGSDMFDLNVQNASDNMVSSVLGVRFTGNSGSLLNRPIQMQTSFAWEHRLTGTGRSVVAALSSNPDQSWKAFATPADRDVVRASLGASWQVSPRTTVYGNVNGEIGSHTEDYGVRVGVQWKW</sequence>
<dbReference type="RefSeq" id="WP_266261835.1">
    <property type="nucleotide sequence ID" value="NZ_JAMXWF010000060.1"/>
</dbReference>
<name>A0AAP5BN32_9BURK</name>
<dbReference type="Pfam" id="PF03797">
    <property type="entry name" value="Autotransporter"/>
    <property type="match status" value="1"/>
</dbReference>
<evidence type="ECO:0000313" key="3">
    <source>
        <dbReference type="EMBL" id="MDQ6413500.1"/>
    </source>
</evidence>
<dbReference type="InterPro" id="IPR030930">
    <property type="entry name" value="AIDA"/>
</dbReference>
<accession>A0AAP5BN32</accession>
<dbReference type="InterPro" id="IPR012332">
    <property type="entry name" value="Autotransporter_pectin_lyase_C"/>
</dbReference>
<dbReference type="InterPro" id="IPR005546">
    <property type="entry name" value="Autotransporte_beta"/>
</dbReference>
<evidence type="ECO:0000313" key="2">
    <source>
        <dbReference type="EMBL" id="MCX4151689.1"/>
    </source>
</evidence>
<evidence type="ECO:0000259" key="1">
    <source>
        <dbReference type="PROSITE" id="PS51208"/>
    </source>
</evidence>
<dbReference type="SMART" id="SM00869">
    <property type="entry name" value="Autotransporter"/>
    <property type="match status" value="1"/>
</dbReference>
<dbReference type="Gene3D" id="2.40.128.130">
    <property type="entry name" value="Autotransporter beta-domain"/>
    <property type="match status" value="1"/>
</dbReference>
<evidence type="ECO:0000313" key="5">
    <source>
        <dbReference type="Proteomes" id="UP001242288"/>
    </source>
</evidence>
<comment type="caution">
    <text evidence="3">The sequence shown here is derived from an EMBL/GenBank/DDBJ whole genome shotgun (WGS) entry which is preliminary data.</text>
</comment>
<dbReference type="NCBIfam" id="TIGR04415">
    <property type="entry name" value="O_hepto_targRPT"/>
    <property type="match status" value="6"/>
</dbReference>
<organism evidence="3 5">
    <name type="scientific">Paraburkholderia madseniana</name>
    <dbReference type="NCBI Taxonomy" id="2599607"/>
    <lineage>
        <taxon>Bacteria</taxon>
        <taxon>Pseudomonadati</taxon>
        <taxon>Pseudomonadota</taxon>
        <taxon>Betaproteobacteria</taxon>
        <taxon>Burkholderiales</taxon>
        <taxon>Burkholderiaceae</taxon>
        <taxon>Paraburkholderia</taxon>
    </lineage>
</organism>
<protein>
    <submittedName>
        <fullName evidence="3">Autotransporter domain-containing protein</fullName>
    </submittedName>
</protein>
<keyword evidence="4" id="KW-1185">Reference proteome</keyword>
<dbReference type="Gene3D" id="2.160.20.20">
    <property type="match status" value="2"/>
</dbReference>
<feature type="domain" description="Autotransporter" evidence="1">
    <location>
        <begin position="647"/>
        <end position="931"/>
    </location>
</feature>
<dbReference type="AlphaFoldDB" id="A0AAP5BN32"/>
<reference evidence="3" key="1">
    <citation type="submission" date="2022-06" db="EMBL/GenBank/DDBJ databases">
        <title>PHB producers.</title>
        <authorList>
            <person name="Besaury L."/>
        </authorList>
    </citation>
    <scope>NUCLEOTIDE SEQUENCE</scope>
    <source>
        <strain evidence="3 4">SEWS6</strain>
    </source>
</reference>
<evidence type="ECO:0000313" key="4">
    <source>
        <dbReference type="Proteomes" id="UP001209412"/>
    </source>
</evidence>
<dbReference type="EMBL" id="JAPKHW010000060">
    <property type="protein sequence ID" value="MCX4151689.1"/>
    <property type="molecule type" value="Genomic_DNA"/>
</dbReference>
<dbReference type="InterPro" id="IPR036709">
    <property type="entry name" value="Autotransporte_beta_dom_sf"/>
</dbReference>
<dbReference type="Proteomes" id="UP001242288">
    <property type="component" value="Unassembled WGS sequence"/>
</dbReference>
<dbReference type="PROSITE" id="PS51208">
    <property type="entry name" value="AUTOTRANSPORTER"/>
    <property type="match status" value="1"/>
</dbReference>
<dbReference type="SUPFAM" id="SSF103515">
    <property type="entry name" value="Autotransporter"/>
    <property type="match status" value="1"/>
</dbReference>
<dbReference type="Pfam" id="PF16168">
    <property type="entry name" value="AIDA"/>
    <property type="match status" value="2"/>
</dbReference>
<dbReference type="Proteomes" id="UP001209412">
    <property type="component" value="Unassembled WGS sequence"/>
</dbReference>